<feature type="transmembrane region" description="Helical" evidence="1">
    <location>
        <begin position="91"/>
        <end position="112"/>
    </location>
</feature>
<protein>
    <submittedName>
        <fullName evidence="2">Uncharacterized protein</fullName>
    </submittedName>
</protein>
<evidence type="ECO:0000313" key="3">
    <source>
        <dbReference type="Proteomes" id="UP000633365"/>
    </source>
</evidence>
<dbReference type="EMBL" id="JAEQMG010000163">
    <property type="protein sequence ID" value="MBK6089898.1"/>
    <property type="molecule type" value="Genomic_DNA"/>
</dbReference>
<dbReference type="RefSeq" id="WP_201428592.1">
    <property type="nucleotide sequence ID" value="NZ_JAEQMG010000163.1"/>
</dbReference>
<evidence type="ECO:0000313" key="2">
    <source>
        <dbReference type="EMBL" id="MBK6089898.1"/>
    </source>
</evidence>
<comment type="caution">
    <text evidence="2">The sequence shown here is derived from an EMBL/GenBank/DDBJ whole genome shotgun (WGS) entry which is preliminary data.</text>
</comment>
<keyword evidence="3" id="KW-1185">Reference proteome</keyword>
<sequence length="374" mass="42300">MADNEKNNPYFEREEFDVVDERDAENARLTDDTVVKDDVDIDDLKYEYPEDDYADFEAFDVSEPRAPIKEMDAIEEALAIRRRDWIKTHLSYIYAAVGVVIVGLIVFGIYMYSSSTNPMSRFIGALSKDFSTSFHYEIEVTEDDKPMMSHTGDIAVDRSKHSVKSLYESDYNSYTYTGAVYAYDKSAAKGSYYNNKWNIRECTDSVQDFFDFDKAFRSGGFDAGAFLRFTGLTSDYSARELNSAVGVLRKRLSTNSSIATIKTEKAEDGTRYLYDINIYELFSMIKNEGASIFYRATDYDKFVALFEANKTILENTKCTASFVVDPAGYMSSFEMTVTTEGSSYGLKCKMSDFANAEVAIPDTFFAAAQLTPAE</sequence>
<keyword evidence="1" id="KW-1133">Transmembrane helix</keyword>
<gene>
    <name evidence="2" type="ORF">JKK62_14835</name>
</gene>
<organism evidence="2 3">
    <name type="scientific">Ruminococcus difficilis</name>
    <dbReference type="NCBI Taxonomy" id="2763069"/>
    <lineage>
        <taxon>Bacteria</taxon>
        <taxon>Bacillati</taxon>
        <taxon>Bacillota</taxon>
        <taxon>Clostridia</taxon>
        <taxon>Eubacteriales</taxon>
        <taxon>Oscillospiraceae</taxon>
        <taxon>Ruminococcus</taxon>
    </lineage>
</organism>
<keyword evidence="1" id="KW-0812">Transmembrane</keyword>
<name>A0A935C730_9FIRM</name>
<keyword evidence="1" id="KW-0472">Membrane</keyword>
<dbReference type="AlphaFoldDB" id="A0A935C730"/>
<proteinExistence type="predicted"/>
<reference evidence="2" key="1">
    <citation type="submission" date="2021-01" db="EMBL/GenBank/DDBJ databases">
        <title>Genome public.</title>
        <authorList>
            <person name="Liu C."/>
            <person name="Sun Q."/>
        </authorList>
    </citation>
    <scope>NUCLEOTIDE SEQUENCE</scope>
    <source>
        <strain evidence="2">M6</strain>
    </source>
</reference>
<accession>A0A935C730</accession>
<dbReference type="Proteomes" id="UP000633365">
    <property type="component" value="Unassembled WGS sequence"/>
</dbReference>
<evidence type="ECO:0000256" key="1">
    <source>
        <dbReference type="SAM" id="Phobius"/>
    </source>
</evidence>